<protein>
    <submittedName>
        <fullName evidence="2">Uncharacterized protein</fullName>
    </submittedName>
</protein>
<keyword evidence="1" id="KW-0732">Signal</keyword>
<dbReference type="EMBL" id="VIKU02000005">
    <property type="protein sequence ID" value="NHF61008.1"/>
    <property type="molecule type" value="Genomic_DNA"/>
</dbReference>
<dbReference type="RefSeq" id="WP_152575496.1">
    <property type="nucleotide sequence ID" value="NZ_VIKU02000005.1"/>
</dbReference>
<feature type="signal peptide" evidence="1">
    <location>
        <begin position="1"/>
        <end position="21"/>
    </location>
</feature>
<sequence>MKIVKILAGMLFASSMVTMNAQTDTVTTGKLNTTTIKTFNYDKDGTKIPYKVTIQEQRDYKASFEQSTKNLENWDRKNEPAQVSKLITINSAVDNNLDRILVLRYEKQLADTFELVQTDKGFAVEVDGKSLEYIIGEGIYFANTADKDFFIVDEFIMVL</sequence>
<keyword evidence="3" id="KW-1185">Reference proteome</keyword>
<dbReference type="AlphaFoldDB" id="A0A967EF37"/>
<proteinExistence type="predicted"/>
<evidence type="ECO:0000313" key="2">
    <source>
        <dbReference type="EMBL" id="NHF61008.1"/>
    </source>
</evidence>
<reference evidence="2" key="2">
    <citation type="submission" date="2020-03" db="EMBL/GenBank/DDBJ databases">
        <title>Flavobacteriaceae bacterium strain TP-CH-4, a member of the family Flavobacteriaceae isolated from a deep-sea seamount.</title>
        <authorList>
            <person name="Zhang D.-C."/>
        </authorList>
    </citation>
    <scope>NUCLEOTIDE SEQUENCE</scope>
    <source>
        <strain evidence="2">TP-CH-4</strain>
    </source>
</reference>
<evidence type="ECO:0000256" key="1">
    <source>
        <dbReference type="SAM" id="SignalP"/>
    </source>
</evidence>
<reference evidence="2" key="1">
    <citation type="submission" date="2019-07" db="EMBL/GenBank/DDBJ databases">
        <authorList>
            <person name="De-Chao Zhang Q."/>
        </authorList>
    </citation>
    <scope>NUCLEOTIDE SEQUENCE</scope>
    <source>
        <strain evidence="2">TP-CH-4</strain>
    </source>
</reference>
<evidence type="ECO:0000313" key="3">
    <source>
        <dbReference type="Proteomes" id="UP000707206"/>
    </source>
</evidence>
<gene>
    <name evidence="2" type="ORF">FK220_016775</name>
</gene>
<feature type="chain" id="PRO_5036754279" evidence="1">
    <location>
        <begin position="22"/>
        <end position="159"/>
    </location>
</feature>
<dbReference type="Proteomes" id="UP000707206">
    <property type="component" value="Unassembled WGS sequence"/>
</dbReference>
<name>A0A967EF37_9FLAO</name>
<comment type="caution">
    <text evidence="2">The sequence shown here is derived from an EMBL/GenBank/DDBJ whole genome shotgun (WGS) entry which is preliminary data.</text>
</comment>
<organism evidence="2 3">
    <name type="scientific">Pelagihabitans pacificus</name>
    <dbReference type="NCBI Taxonomy" id="2696054"/>
    <lineage>
        <taxon>Bacteria</taxon>
        <taxon>Pseudomonadati</taxon>
        <taxon>Bacteroidota</taxon>
        <taxon>Flavobacteriia</taxon>
        <taxon>Flavobacteriales</taxon>
        <taxon>Flavobacteriaceae</taxon>
        <taxon>Pelagihabitans</taxon>
    </lineage>
</organism>
<accession>A0A967EF37</accession>